<dbReference type="PANTHER" id="PTHR31465:SF9">
    <property type="entry name" value="SPHINGOID LONG-CHAIN BASE TRANSPORTER RSB1"/>
    <property type="match status" value="1"/>
</dbReference>
<keyword evidence="3 5" id="KW-1133">Transmembrane helix</keyword>
<evidence type="ECO:0000256" key="4">
    <source>
        <dbReference type="ARBA" id="ARBA00023136"/>
    </source>
</evidence>
<feature type="transmembrane region" description="Helical" evidence="5">
    <location>
        <begin position="53"/>
        <end position="73"/>
    </location>
</feature>
<feature type="transmembrane region" description="Helical" evidence="5">
    <location>
        <begin position="212"/>
        <end position="232"/>
    </location>
</feature>
<dbReference type="GO" id="GO:0000324">
    <property type="term" value="C:fungal-type vacuole"/>
    <property type="evidence" value="ECO:0007669"/>
    <property type="project" value="TreeGrafter"/>
</dbReference>
<feature type="transmembrane region" description="Helical" evidence="5">
    <location>
        <begin position="168"/>
        <end position="191"/>
    </location>
</feature>
<dbReference type="STRING" id="436010.A0A166U7A0"/>
<keyword evidence="4 5" id="KW-0472">Membrane</keyword>
<evidence type="ECO:0000313" key="6">
    <source>
        <dbReference type="EMBL" id="KZP31391.1"/>
    </source>
</evidence>
<feature type="transmembrane region" description="Helical" evidence="5">
    <location>
        <begin position="20"/>
        <end position="41"/>
    </location>
</feature>
<sequence length="303" mass="33582">MSLNGTTLTTQEIWDLSPYHYIPTKYVCIIFVTLYGISALLHLTQAIHYRMWWLFPTVILAGAAETLGWSARLWSSINFLANTPFMIQISVTIIAPTPLVAANFIILGRIVHKLGACYSRLSPKWYTIIFCGFDIVSLVVQAIGGGVASSANTQSGTALGANIMLGGIASQMVFITIYVIFGAEFIWRYFTDRPVRASKKLSGPRVVMDRQLKAMIFALSFNTFCLYVRAIYRLIELSDGWNGTVIATQNYFNVFDGAMVTLAIFTLNFFHPGRLLNAPVEYAAPETQEMVGKHSTVSSTDAV</sequence>
<dbReference type="AlphaFoldDB" id="A0A166U7A0"/>
<comment type="subcellular location">
    <subcellularLocation>
        <location evidence="1">Membrane</location>
        <topology evidence="1">Multi-pass membrane protein</topology>
    </subcellularLocation>
</comment>
<organism evidence="6 7">
    <name type="scientific">Athelia psychrophila</name>
    <dbReference type="NCBI Taxonomy" id="1759441"/>
    <lineage>
        <taxon>Eukaryota</taxon>
        <taxon>Fungi</taxon>
        <taxon>Dikarya</taxon>
        <taxon>Basidiomycota</taxon>
        <taxon>Agaricomycotina</taxon>
        <taxon>Agaricomycetes</taxon>
        <taxon>Agaricomycetidae</taxon>
        <taxon>Atheliales</taxon>
        <taxon>Atheliaceae</taxon>
        <taxon>Athelia</taxon>
    </lineage>
</organism>
<dbReference type="PANTHER" id="PTHR31465">
    <property type="entry name" value="PROTEIN RTA1-RELATED"/>
    <property type="match status" value="1"/>
</dbReference>
<evidence type="ECO:0000256" key="5">
    <source>
        <dbReference type="SAM" id="Phobius"/>
    </source>
</evidence>
<gene>
    <name evidence="6" type="ORF">FIBSPDRAFT_50050</name>
</gene>
<dbReference type="OrthoDB" id="3358017at2759"/>
<protein>
    <submittedName>
        <fullName evidence="6">RTA1-domain-containing protein</fullName>
    </submittedName>
</protein>
<keyword evidence="7" id="KW-1185">Reference proteome</keyword>
<proteinExistence type="predicted"/>
<evidence type="ECO:0000256" key="1">
    <source>
        <dbReference type="ARBA" id="ARBA00004141"/>
    </source>
</evidence>
<keyword evidence="2 5" id="KW-0812">Transmembrane</keyword>
<dbReference type="InterPro" id="IPR007568">
    <property type="entry name" value="RTA1"/>
</dbReference>
<dbReference type="GO" id="GO:0005886">
    <property type="term" value="C:plasma membrane"/>
    <property type="evidence" value="ECO:0007669"/>
    <property type="project" value="TreeGrafter"/>
</dbReference>
<reference evidence="6 7" key="1">
    <citation type="journal article" date="2016" name="Mol. Biol. Evol.">
        <title>Comparative Genomics of Early-Diverging Mushroom-Forming Fungi Provides Insights into the Origins of Lignocellulose Decay Capabilities.</title>
        <authorList>
            <person name="Nagy L.G."/>
            <person name="Riley R."/>
            <person name="Tritt A."/>
            <person name="Adam C."/>
            <person name="Daum C."/>
            <person name="Floudas D."/>
            <person name="Sun H."/>
            <person name="Yadav J.S."/>
            <person name="Pangilinan J."/>
            <person name="Larsson K.H."/>
            <person name="Matsuura K."/>
            <person name="Barry K."/>
            <person name="Labutti K."/>
            <person name="Kuo R."/>
            <person name="Ohm R.A."/>
            <person name="Bhattacharya S.S."/>
            <person name="Shirouzu T."/>
            <person name="Yoshinaga Y."/>
            <person name="Martin F.M."/>
            <person name="Grigoriev I.V."/>
            <person name="Hibbett D.S."/>
        </authorList>
    </citation>
    <scope>NUCLEOTIDE SEQUENCE [LARGE SCALE GENOMIC DNA]</scope>
    <source>
        <strain evidence="6 7">CBS 109695</strain>
    </source>
</reference>
<dbReference type="Proteomes" id="UP000076532">
    <property type="component" value="Unassembled WGS sequence"/>
</dbReference>
<feature type="transmembrane region" description="Helical" evidence="5">
    <location>
        <begin position="252"/>
        <end position="270"/>
    </location>
</feature>
<name>A0A166U7A0_9AGAM</name>
<evidence type="ECO:0000313" key="7">
    <source>
        <dbReference type="Proteomes" id="UP000076532"/>
    </source>
</evidence>
<feature type="transmembrane region" description="Helical" evidence="5">
    <location>
        <begin position="128"/>
        <end position="148"/>
    </location>
</feature>
<evidence type="ECO:0000256" key="2">
    <source>
        <dbReference type="ARBA" id="ARBA00022692"/>
    </source>
</evidence>
<evidence type="ECO:0000256" key="3">
    <source>
        <dbReference type="ARBA" id="ARBA00022989"/>
    </source>
</evidence>
<feature type="transmembrane region" description="Helical" evidence="5">
    <location>
        <begin position="85"/>
        <end position="107"/>
    </location>
</feature>
<dbReference type="Pfam" id="PF04479">
    <property type="entry name" value="RTA1"/>
    <property type="match status" value="1"/>
</dbReference>
<accession>A0A166U7A0</accession>
<dbReference type="EMBL" id="KV417490">
    <property type="protein sequence ID" value="KZP31391.1"/>
    <property type="molecule type" value="Genomic_DNA"/>
</dbReference>